<reference evidence="3" key="1">
    <citation type="journal article" date="2019" name="Int. J. Syst. Evol. Microbiol.">
        <title>The Global Catalogue of Microorganisms (GCM) 10K type strain sequencing project: providing services to taxonomists for standard genome sequencing and annotation.</title>
        <authorList>
            <consortium name="The Broad Institute Genomics Platform"/>
            <consortium name="The Broad Institute Genome Sequencing Center for Infectious Disease"/>
            <person name="Wu L."/>
            <person name="Ma J."/>
        </authorList>
    </citation>
    <scope>NUCLEOTIDE SEQUENCE [LARGE SCALE GENOMIC DNA]</scope>
    <source>
        <strain evidence="3">KCTC 52925</strain>
    </source>
</reference>
<dbReference type="InterPro" id="IPR034660">
    <property type="entry name" value="DinB/YfiT-like"/>
</dbReference>
<evidence type="ECO:0000313" key="2">
    <source>
        <dbReference type="EMBL" id="MFD2835170.1"/>
    </source>
</evidence>
<protein>
    <submittedName>
        <fullName evidence="2">DinB family protein</fullName>
    </submittedName>
</protein>
<comment type="caution">
    <text evidence="2">The sequence shown here is derived from an EMBL/GenBank/DDBJ whole genome shotgun (WGS) entry which is preliminary data.</text>
</comment>
<dbReference type="Pfam" id="PF12867">
    <property type="entry name" value="DinB_2"/>
    <property type="match status" value="1"/>
</dbReference>
<dbReference type="EMBL" id="JBHUOJ010000038">
    <property type="protein sequence ID" value="MFD2835170.1"/>
    <property type="molecule type" value="Genomic_DNA"/>
</dbReference>
<evidence type="ECO:0000259" key="1">
    <source>
        <dbReference type="Pfam" id="PF12867"/>
    </source>
</evidence>
<dbReference type="Gene3D" id="1.20.120.450">
    <property type="entry name" value="dinb family like domain"/>
    <property type="match status" value="1"/>
</dbReference>
<proteinExistence type="predicted"/>
<evidence type="ECO:0000313" key="3">
    <source>
        <dbReference type="Proteomes" id="UP001597438"/>
    </source>
</evidence>
<feature type="domain" description="DinB-like" evidence="1">
    <location>
        <begin position="33"/>
        <end position="167"/>
    </location>
</feature>
<keyword evidence="3" id="KW-1185">Reference proteome</keyword>
<organism evidence="2 3">
    <name type="scientific">Christiangramia antarctica</name>
    <dbReference type="NCBI Taxonomy" id="2058158"/>
    <lineage>
        <taxon>Bacteria</taxon>
        <taxon>Pseudomonadati</taxon>
        <taxon>Bacteroidota</taxon>
        <taxon>Flavobacteriia</taxon>
        <taxon>Flavobacteriales</taxon>
        <taxon>Flavobacteriaceae</taxon>
        <taxon>Christiangramia</taxon>
    </lineage>
</organism>
<name>A0ABW5X9D4_9FLAO</name>
<dbReference type="Proteomes" id="UP001597438">
    <property type="component" value="Unassembled WGS sequence"/>
</dbReference>
<dbReference type="SUPFAM" id="SSF109854">
    <property type="entry name" value="DinB/YfiT-like putative metalloenzymes"/>
    <property type="match status" value="1"/>
</dbReference>
<accession>A0ABW5X9D4</accession>
<sequence length="172" mass="20287">MKAEDLAQDEIGDFYWDYIRLNEKEESLNDLLVSNQEKVIDFFQEIPEGKWKYRYAEDKWTILEVLQHLIDTERIFQYRALAIARKEQTSLPGYDHNSYVNFSEANKRNPSDLIEEFKYVRSSGLYLFRNFNGVMLKNRGNMNGNNATPGAIGFVICGHALHHRNIIKERYL</sequence>
<gene>
    <name evidence="2" type="ORF">ACFSYS_17905</name>
</gene>
<dbReference type="RefSeq" id="WP_251742346.1">
    <property type="nucleotide sequence ID" value="NZ_JBHUOJ010000038.1"/>
</dbReference>
<dbReference type="InterPro" id="IPR024775">
    <property type="entry name" value="DinB-like"/>
</dbReference>